<dbReference type="RefSeq" id="XP_013347068.1">
    <property type="nucleotide sequence ID" value="XM_013491614.1"/>
</dbReference>
<dbReference type="OrthoDB" id="10322949at2759"/>
<reference evidence="1 2" key="1">
    <citation type="journal article" date="2014" name="BMC Genomics">
        <title>Genome sequencing of four Aureobasidium pullulans varieties: biotechnological potential, stress tolerance, and description of new species.</title>
        <authorList>
            <person name="Gostin Ar C."/>
            <person name="Ohm R.A."/>
            <person name="Kogej T."/>
            <person name="Sonjak S."/>
            <person name="Turk M."/>
            <person name="Zajc J."/>
            <person name="Zalar P."/>
            <person name="Grube M."/>
            <person name="Sun H."/>
            <person name="Han J."/>
            <person name="Sharma A."/>
            <person name="Chiniquy J."/>
            <person name="Ngan C.Y."/>
            <person name="Lipzen A."/>
            <person name="Barry K."/>
            <person name="Grigoriev I.V."/>
            <person name="Gunde-Cimerman N."/>
        </authorList>
    </citation>
    <scope>NUCLEOTIDE SEQUENCE [LARGE SCALE GENOMIC DNA]</scope>
    <source>
        <strain evidence="1 2">EXF-2481</strain>
    </source>
</reference>
<dbReference type="Proteomes" id="UP000030641">
    <property type="component" value="Unassembled WGS sequence"/>
</dbReference>
<organism evidence="1 2">
    <name type="scientific">Aureobasidium subglaciale (strain EXF-2481)</name>
    <name type="common">Aureobasidium pullulans var. subglaciale</name>
    <dbReference type="NCBI Taxonomy" id="1043005"/>
    <lineage>
        <taxon>Eukaryota</taxon>
        <taxon>Fungi</taxon>
        <taxon>Dikarya</taxon>
        <taxon>Ascomycota</taxon>
        <taxon>Pezizomycotina</taxon>
        <taxon>Dothideomycetes</taxon>
        <taxon>Dothideomycetidae</taxon>
        <taxon>Dothideales</taxon>
        <taxon>Saccotheciaceae</taxon>
        <taxon>Aureobasidium</taxon>
    </lineage>
</organism>
<dbReference type="InParanoid" id="A0A074ZIM4"/>
<dbReference type="HOGENOM" id="CLU_2291156_0_0_1"/>
<gene>
    <name evidence="1" type="ORF">AUEXF2481DRAFT_484306</name>
</gene>
<name>A0A074ZIM4_AURSE</name>
<protein>
    <submittedName>
        <fullName evidence="1">Uncharacterized protein</fullName>
    </submittedName>
</protein>
<keyword evidence="2" id="KW-1185">Reference proteome</keyword>
<sequence>MAINDSGQDGGTLQLNRTAFPKTAPVLDRIRDTWCNIASVGSCHVLLRLSQTRPATPVCGPSNIHMECTWQHAKSRCMLLGDDRLSILVENQVSVTRKATS</sequence>
<dbReference type="EMBL" id="KL584752">
    <property type="protein sequence ID" value="KEQ98411.1"/>
    <property type="molecule type" value="Genomic_DNA"/>
</dbReference>
<proteinExistence type="predicted"/>
<accession>A0A074ZIM4</accession>
<evidence type="ECO:0000313" key="2">
    <source>
        <dbReference type="Proteomes" id="UP000030641"/>
    </source>
</evidence>
<evidence type="ECO:0000313" key="1">
    <source>
        <dbReference type="EMBL" id="KEQ98411.1"/>
    </source>
</evidence>
<dbReference type="AlphaFoldDB" id="A0A074ZIM4"/>
<dbReference type="GeneID" id="25368494"/>